<evidence type="ECO:0000313" key="3">
    <source>
        <dbReference type="Proteomes" id="UP001230051"/>
    </source>
</evidence>
<feature type="region of interest" description="Disordered" evidence="1">
    <location>
        <begin position="1"/>
        <end position="36"/>
    </location>
</feature>
<evidence type="ECO:0008006" key="4">
    <source>
        <dbReference type="Google" id="ProtNLM"/>
    </source>
</evidence>
<evidence type="ECO:0000256" key="1">
    <source>
        <dbReference type="SAM" id="MobiDB-lite"/>
    </source>
</evidence>
<organism evidence="2 3">
    <name type="scientific">Acipenser oxyrinchus oxyrinchus</name>
    <dbReference type="NCBI Taxonomy" id="40147"/>
    <lineage>
        <taxon>Eukaryota</taxon>
        <taxon>Metazoa</taxon>
        <taxon>Chordata</taxon>
        <taxon>Craniata</taxon>
        <taxon>Vertebrata</taxon>
        <taxon>Euteleostomi</taxon>
        <taxon>Actinopterygii</taxon>
        <taxon>Chondrostei</taxon>
        <taxon>Acipenseriformes</taxon>
        <taxon>Acipenseridae</taxon>
        <taxon>Acipenser</taxon>
    </lineage>
</organism>
<reference evidence="2" key="1">
    <citation type="submission" date="2022-02" db="EMBL/GenBank/DDBJ databases">
        <title>Atlantic sturgeon de novo genome assembly.</title>
        <authorList>
            <person name="Stock M."/>
            <person name="Klopp C."/>
            <person name="Guiguen Y."/>
            <person name="Cabau C."/>
            <person name="Parinello H."/>
            <person name="Santidrian Yebra-Pimentel E."/>
            <person name="Kuhl H."/>
            <person name="Dirks R.P."/>
            <person name="Guessner J."/>
            <person name="Wuertz S."/>
            <person name="Du K."/>
            <person name="Schartl M."/>
        </authorList>
    </citation>
    <scope>NUCLEOTIDE SEQUENCE</scope>
    <source>
        <strain evidence="2">STURGEONOMICS-FGT-2020</strain>
        <tissue evidence="2">Whole blood</tissue>
    </source>
</reference>
<name>A0AAD8D055_ACIOX</name>
<feature type="region of interest" description="Disordered" evidence="1">
    <location>
        <begin position="291"/>
        <end position="341"/>
    </location>
</feature>
<gene>
    <name evidence="2" type="ORF">AOXY_G21408</name>
</gene>
<dbReference type="AlphaFoldDB" id="A0AAD8D055"/>
<accession>A0AAD8D055</accession>
<evidence type="ECO:0000313" key="2">
    <source>
        <dbReference type="EMBL" id="KAK1159941.1"/>
    </source>
</evidence>
<feature type="compositionally biased region" description="Polar residues" evidence="1">
    <location>
        <begin position="14"/>
        <end position="34"/>
    </location>
</feature>
<dbReference type="PANTHER" id="PTHR36128:SF1">
    <property type="entry name" value="COILED-COIL DOMAIN-CONTAINING PROTEIN 117"/>
    <property type="match status" value="1"/>
</dbReference>
<sequence length="341" mass="38305">MSGVSSICEDENTKTQALNSVKSGEENVPSSTMLAHNWPTIGSHRTPLVPEDLNFQNRAAEDCFMSGDPRLNAQLLAKHSELNGIPNNLSYGNNRKRQHSDVGVIGRNCKTIKSNTVSSSRYVSCERRYERKHKREHDEETAIPRKRRATAEMVTTSYQAPSFLPEGVAPQHCWGDLSASPQEPAEPEGQAAHMEVEGRESVKQWGAAHRRLQEIEDSIIVEDDDEDLETENTNSSFPVLVMSDTLREGLKQGLGDVIPRKIAQSLNHSCMEMVIWRPPEDVLCSKQRERMERLRHSTDSSPVAGAPVLKDRDSELQQHPAQTPVYRDLSQHSCTEEDMEL</sequence>
<proteinExistence type="predicted"/>
<dbReference type="InterPro" id="IPR031630">
    <property type="entry name" value="CCDC117"/>
</dbReference>
<keyword evidence="3" id="KW-1185">Reference proteome</keyword>
<dbReference type="Pfam" id="PF15810">
    <property type="entry name" value="CCDC117"/>
    <property type="match status" value="1"/>
</dbReference>
<protein>
    <recommendedName>
        <fullName evidence="4">Coiled-coil domain-containing protein 117</fullName>
    </recommendedName>
</protein>
<comment type="caution">
    <text evidence="2">The sequence shown here is derived from an EMBL/GenBank/DDBJ whole genome shotgun (WGS) entry which is preliminary data.</text>
</comment>
<dbReference type="PANTHER" id="PTHR36128">
    <property type="entry name" value="COILED-COIL DOMAIN-CONTAINING PROTEIN 117"/>
    <property type="match status" value="1"/>
</dbReference>
<dbReference type="EMBL" id="JAGXEW010000021">
    <property type="protein sequence ID" value="KAK1159941.1"/>
    <property type="molecule type" value="Genomic_DNA"/>
</dbReference>
<dbReference type="Proteomes" id="UP001230051">
    <property type="component" value="Unassembled WGS sequence"/>
</dbReference>